<organism evidence="5 6">
    <name type="scientific">Listeria welshimeri</name>
    <dbReference type="NCBI Taxonomy" id="1643"/>
    <lineage>
        <taxon>Bacteria</taxon>
        <taxon>Bacillati</taxon>
        <taxon>Bacillota</taxon>
        <taxon>Bacilli</taxon>
        <taxon>Bacillales</taxon>
        <taxon>Listeriaceae</taxon>
        <taxon>Listeria</taxon>
    </lineage>
</organism>
<dbReference type="PANTHER" id="PTHR33204:SF18">
    <property type="entry name" value="TRANSCRIPTIONAL REGULATORY PROTEIN"/>
    <property type="match status" value="1"/>
</dbReference>
<dbReference type="PROSITE" id="PS51118">
    <property type="entry name" value="HTH_HXLR"/>
    <property type="match status" value="1"/>
</dbReference>
<protein>
    <submittedName>
        <fullName evidence="5">Helix-turn-helix transcriptional regulator</fullName>
    </submittedName>
</protein>
<name>A0A7X0T7F0_LISWE</name>
<dbReference type="AlphaFoldDB" id="A0A7X0T7F0"/>
<proteinExistence type="predicted"/>
<gene>
    <name evidence="5" type="ORF">HB853_13690</name>
</gene>
<dbReference type="Pfam" id="PF01638">
    <property type="entry name" value="HxlR"/>
    <property type="match status" value="1"/>
</dbReference>
<evidence type="ECO:0000313" key="6">
    <source>
        <dbReference type="Proteomes" id="UP000522007"/>
    </source>
</evidence>
<evidence type="ECO:0000256" key="1">
    <source>
        <dbReference type="ARBA" id="ARBA00023015"/>
    </source>
</evidence>
<dbReference type="InterPro" id="IPR002577">
    <property type="entry name" value="HTH_HxlR"/>
</dbReference>
<comment type="caution">
    <text evidence="5">The sequence shown here is derived from an EMBL/GenBank/DDBJ whole genome shotgun (WGS) entry which is preliminary data.</text>
</comment>
<dbReference type="EMBL" id="JAAROP010000022">
    <property type="protein sequence ID" value="MBC1323972.1"/>
    <property type="molecule type" value="Genomic_DNA"/>
</dbReference>
<keyword evidence="3" id="KW-0804">Transcription</keyword>
<dbReference type="RefSeq" id="WP_185316004.1">
    <property type="nucleotide sequence ID" value="NZ_CP151430.1"/>
</dbReference>
<keyword evidence="2" id="KW-0238">DNA-binding</keyword>
<dbReference type="InterPro" id="IPR036388">
    <property type="entry name" value="WH-like_DNA-bd_sf"/>
</dbReference>
<evidence type="ECO:0000313" key="5">
    <source>
        <dbReference type="EMBL" id="MBC1323972.1"/>
    </source>
</evidence>
<dbReference type="GO" id="GO:0003677">
    <property type="term" value="F:DNA binding"/>
    <property type="evidence" value="ECO:0007669"/>
    <property type="project" value="UniProtKB-KW"/>
</dbReference>
<evidence type="ECO:0000256" key="2">
    <source>
        <dbReference type="ARBA" id="ARBA00023125"/>
    </source>
</evidence>
<dbReference type="Proteomes" id="UP000522007">
    <property type="component" value="Unassembled WGS sequence"/>
</dbReference>
<reference evidence="5 6" key="1">
    <citation type="submission" date="2020-03" db="EMBL/GenBank/DDBJ databases">
        <title>Soil Listeria distribution.</title>
        <authorList>
            <person name="Liao J."/>
            <person name="Wiedmann M."/>
        </authorList>
    </citation>
    <scope>NUCLEOTIDE SEQUENCE [LARGE SCALE GENOMIC DNA]</scope>
    <source>
        <strain evidence="5 6">FSL L7-1829</strain>
    </source>
</reference>
<keyword evidence="1" id="KW-0805">Transcription regulation</keyword>
<dbReference type="SUPFAM" id="SSF46785">
    <property type="entry name" value="Winged helix' DNA-binding domain"/>
    <property type="match status" value="1"/>
</dbReference>
<dbReference type="Gene3D" id="1.10.10.10">
    <property type="entry name" value="Winged helix-like DNA-binding domain superfamily/Winged helix DNA-binding domain"/>
    <property type="match status" value="1"/>
</dbReference>
<evidence type="ECO:0000256" key="3">
    <source>
        <dbReference type="ARBA" id="ARBA00023163"/>
    </source>
</evidence>
<accession>A0A7X0T7F0</accession>
<evidence type="ECO:0000259" key="4">
    <source>
        <dbReference type="PROSITE" id="PS51118"/>
    </source>
</evidence>
<dbReference type="PANTHER" id="PTHR33204">
    <property type="entry name" value="TRANSCRIPTIONAL REGULATOR, MARR FAMILY"/>
    <property type="match status" value="1"/>
</dbReference>
<dbReference type="InterPro" id="IPR036390">
    <property type="entry name" value="WH_DNA-bd_sf"/>
</dbReference>
<feature type="domain" description="HTH hxlR-type" evidence="4">
    <location>
        <begin position="10"/>
        <end position="108"/>
    </location>
</feature>
<sequence length="109" mass="12547">MVTKDKMPECDVATTVEIIGSKWKTLIIRDLMTGAKRNTELKHSLQGISQKVLTESLKSMIDDKIVERIDFKKNPPHVEYQLTELGNTLLPVIEAMKEWGQFYKKQLTI</sequence>